<protein>
    <submittedName>
        <fullName evidence="2">Transposase</fullName>
    </submittedName>
</protein>
<feature type="non-terminal residue" evidence="2">
    <location>
        <position position="1"/>
    </location>
</feature>
<evidence type="ECO:0000259" key="1">
    <source>
        <dbReference type="Pfam" id="PF01609"/>
    </source>
</evidence>
<sequence>AVLVEQSKLLRKSVYEIDEEMKSKFPKKISNGILEDQIDYCKKLIGVIEEDDNLSQYPKVKEKLNLLKESVDDDIEQLTLSKDEDAKVGHKTADTSFFGYKTHIAMSEERIITSATITSGEKHDGKELETLIVKSKKAGVEVETVIGDAAYSEKDNIVYAK</sequence>
<name>A0ABW8TL92_9CLOT</name>
<dbReference type="EMBL" id="JBJIAA010000054">
    <property type="protein sequence ID" value="MFL0253353.1"/>
    <property type="molecule type" value="Genomic_DNA"/>
</dbReference>
<dbReference type="PANTHER" id="PTHR33408:SF2">
    <property type="entry name" value="TRANSPOSASE DDE DOMAIN-CONTAINING PROTEIN"/>
    <property type="match status" value="1"/>
</dbReference>
<proteinExistence type="predicted"/>
<organism evidence="2 3">
    <name type="scientific">Clostridium neuense</name>
    <dbReference type="NCBI Taxonomy" id="1728934"/>
    <lineage>
        <taxon>Bacteria</taxon>
        <taxon>Bacillati</taxon>
        <taxon>Bacillota</taxon>
        <taxon>Clostridia</taxon>
        <taxon>Eubacteriales</taxon>
        <taxon>Clostridiaceae</taxon>
        <taxon>Clostridium</taxon>
    </lineage>
</organism>
<gene>
    <name evidence="2" type="ORF">ACJDT4_23400</name>
</gene>
<accession>A0ABW8TL92</accession>
<keyword evidence="3" id="KW-1185">Reference proteome</keyword>
<reference evidence="2 3" key="1">
    <citation type="submission" date="2024-11" db="EMBL/GenBank/DDBJ databases">
        <authorList>
            <person name="Heng Y.C."/>
            <person name="Lim A.C.H."/>
            <person name="Lee J.K.Y."/>
            <person name="Kittelmann S."/>
        </authorList>
    </citation>
    <scope>NUCLEOTIDE SEQUENCE [LARGE SCALE GENOMIC DNA]</scope>
    <source>
        <strain evidence="2 3">WILCCON 0114</strain>
    </source>
</reference>
<evidence type="ECO:0000313" key="3">
    <source>
        <dbReference type="Proteomes" id="UP001623592"/>
    </source>
</evidence>
<feature type="domain" description="Transposase IS4-like" evidence="1">
    <location>
        <begin position="84"/>
        <end position="156"/>
    </location>
</feature>
<dbReference type="InterPro" id="IPR002559">
    <property type="entry name" value="Transposase_11"/>
</dbReference>
<comment type="caution">
    <text evidence="2">The sequence shown here is derived from an EMBL/GenBank/DDBJ whole genome shotgun (WGS) entry which is preliminary data.</text>
</comment>
<dbReference type="Pfam" id="PF01609">
    <property type="entry name" value="DDE_Tnp_1"/>
    <property type="match status" value="1"/>
</dbReference>
<evidence type="ECO:0000313" key="2">
    <source>
        <dbReference type="EMBL" id="MFL0253353.1"/>
    </source>
</evidence>
<dbReference type="PANTHER" id="PTHR33408">
    <property type="entry name" value="TRANSPOSASE"/>
    <property type="match status" value="1"/>
</dbReference>
<dbReference type="Proteomes" id="UP001623592">
    <property type="component" value="Unassembled WGS sequence"/>
</dbReference>
<dbReference type="RefSeq" id="WP_406790021.1">
    <property type="nucleotide sequence ID" value="NZ_JBJIAA010000054.1"/>
</dbReference>
<feature type="non-terminal residue" evidence="2">
    <location>
        <position position="161"/>
    </location>
</feature>